<evidence type="ECO:0000256" key="2">
    <source>
        <dbReference type="ARBA" id="ARBA00010145"/>
    </source>
</evidence>
<organism evidence="9 10">
    <name type="scientific">Anoxynatronum sibiricum</name>
    <dbReference type="NCBI Taxonomy" id="210623"/>
    <lineage>
        <taxon>Bacteria</taxon>
        <taxon>Bacillati</taxon>
        <taxon>Bacillota</taxon>
        <taxon>Clostridia</taxon>
        <taxon>Eubacteriales</taxon>
        <taxon>Clostridiaceae</taxon>
        <taxon>Anoxynatronum</taxon>
    </lineage>
</organism>
<dbReference type="PANTHER" id="PTHR36838:SF1">
    <property type="entry name" value="SLR1864 PROTEIN"/>
    <property type="match status" value="1"/>
</dbReference>
<evidence type="ECO:0000256" key="8">
    <source>
        <dbReference type="SAM" id="Phobius"/>
    </source>
</evidence>
<comment type="similarity">
    <text evidence="2">Belongs to the auxin efflux carrier (TC 2.A.69) family.</text>
</comment>
<evidence type="ECO:0000313" key="9">
    <source>
        <dbReference type="EMBL" id="MEN1760547.1"/>
    </source>
</evidence>
<feature type="transmembrane region" description="Helical" evidence="8">
    <location>
        <begin position="127"/>
        <end position="147"/>
    </location>
</feature>
<keyword evidence="3" id="KW-0813">Transport</keyword>
<reference evidence="9 10" key="1">
    <citation type="submission" date="2024-04" db="EMBL/GenBank/DDBJ databases">
        <title>Genome sequencing and metabolic network reconstruction of aminoacids and betaine degradation by Anoxynatronum sibiricum.</title>
        <authorList>
            <person name="Detkova E.N."/>
            <person name="Boltjanskaja Y.V."/>
            <person name="Mardanov A.V."/>
            <person name="Kevbrin V."/>
        </authorList>
    </citation>
    <scope>NUCLEOTIDE SEQUENCE [LARGE SCALE GENOMIC DNA]</scope>
    <source>
        <strain evidence="9 10">Z-7981</strain>
    </source>
</reference>
<keyword evidence="5 8" id="KW-0812">Transmembrane</keyword>
<comment type="subcellular location">
    <subcellularLocation>
        <location evidence="1">Cell membrane</location>
        <topology evidence="1">Multi-pass membrane protein</topology>
    </subcellularLocation>
</comment>
<proteinExistence type="inferred from homology"/>
<keyword evidence="4" id="KW-1003">Cell membrane</keyword>
<evidence type="ECO:0000256" key="7">
    <source>
        <dbReference type="ARBA" id="ARBA00023136"/>
    </source>
</evidence>
<dbReference type="Gene3D" id="1.20.1530.20">
    <property type="match status" value="1"/>
</dbReference>
<sequence length="312" mass="34386">MIFLNAIQSVLSIMIMIAIGYVLTKKEWFDEHTSAMFSRLVMNITLPAMMVANMMNFFDREQLLVMGMGFLIPLAGMLLSYGCAMVTARLFRIPQNQQGVFSCMFAMSNTIFVGLPVNVALFGDVSIPYVLIYFVANTIMFWTVGVYGIRRDAREEGGFSLQALRKVFTPPFVAFLFAALLILLNIPLPRVILDTATTVGRITTPLSLFFVGIVLVSLPLSQMRLNKALVLVLMGRYLISPLMIYLLLQLIPVPAIMRNVFVIQSAMPVMTQAVIVSRAYGADDQFAALGASATTIASLVVIPLYLVLLGGV</sequence>
<dbReference type="Pfam" id="PF03547">
    <property type="entry name" value="Mem_trans"/>
    <property type="match status" value="1"/>
</dbReference>
<feature type="transmembrane region" description="Helical" evidence="8">
    <location>
        <begin position="64"/>
        <end position="88"/>
    </location>
</feature>
<feature type="transmembrane region" description="Helical" evidence="8">
    <location>
        <begin position="260"/>
        <end position="280"/>
    </location>
</feature>
<evidence type="ECO:0000256" key="1">
    <source>
        <dbReference type="ARBA" id="ARBA00004651"/>
    </source>
</evidence>
<evidence type="ECO:0000256" key="3">
    <source>
        <dbReference type="ARBA" id="ARBA00022448"/>
    </source>
</evidence>
<comment type="caution">
    <text evidence="9">The sequence shown here is derived from an EMBL/GenBank/DDBJ whole genome shotgun (WGS) entry which is preliminary data.</text>
</comment>
<dbReference type="PANTHER" id="PTHR36838">
    <property type="entry name" value="AUXIN EFFLUX CARRIER FAMILY PROTEIN"/>
    <property type="match status" value="1"/>
</dbReference>
<keyword evidence="6 8" id="KW-1133">Transmembrane helix</keyword>
<gene>
    <name evidence="9" type="ORF">AAIG11_08690</name>
</gene>
<evidence type="ECO:0000256" key="6">
    <source>
        <dbReference type="ARBA" id="ARBA00022989"/>
    </source>
</evidence>
<name>A0ABU9VTT2_9CLOT</name>
<feature type="transmembrane region" description="Helical" evidence="8">
    <location>
        <begin position="167"/>
        <end position="186"/>
    </location>
</feature>
<feature type="transmembrane region" description="Helical" evidence="8">
    <location>
        <begin position="287"/>
        <end position="308"/>
    </location>
</feature>
<dbReference type="InterPro" id="IPR038770">
    <property type="entry name" value="Na+/solute_symporter_sf"/>
</dbReference>
<dbReference type="EMBL" id="JBCITM010000007">
    <property type="protein sequence ID" value="MEN1760547.1"/>
    <property type="molecule type" value="Genomic_DNA"/>
</dbReference>
<accession>A0ABU9VTT2</accession>
<dbReference type="Proteomes" id="UP001407405">
    <property type="component" value="Unassembled WGS sequence"/>
</dbReference>
<feature type="transmembrane region" description="Helical" evidence="8">
    <location>
        <begin position="228"/>
        <end position="248"/>
    </location>
</feature>
<keyword evidence="7 8" id="KW-0472">Membrane</keyword>
<feature type="transmembrane region" description="Helical" evidence="8">
    <location>
        <begin position="100"/>
        <end position="121"/>
    </location>
</feature>
<dbReference type="RefSeq" id="WP_343185868.1">
    <property type="nucleotide sequence ID" value="NZ_JBCITM010000007.1"/>
</dbReference>
<evidence type="ECO:0000256" key="5">
    <source>
        <dbReference type="ARBA" id="ARBA00022692"/>
    </source>
</evidence>
<dbReference type="InterPro" id="IPR004776">
    <property type="entry name" value="Mem_transp_PIN-like"/>
</dbReference>
<protein>
    <submittedName>
        <fullName evidence="9">AEC family transporter</fullName>
    </submittedName>
</protein>
<feature type="transmembrane region" description="Helical" evidence="8">
    <location>
        <begin position="6"/>
        <end position="24"/>
    </location>
</feature>
<feature type="transmembrane region" description="Helical" evidence="8">
    <location>
        <begin position="198"/>
        <end position="216"/>
    </location>
</feature>
<evidence type="ECO:0000256" key="4">
    <source>
        <dbReference type="ARBA" id="ARBA00022475"/>
    </source>
</evidence>
<evidence type="ECO:0000313" key="10">
    <source>
        <dbReference type="Proteomes" id="UP001407405"/>
    </source>
</evidence>
<keyword evidence="10" id="KW-1185">Reference proteome</keyword>